<dbReference type="GO" id="GO:0030256">
    <property type="term" value="C:type I protein secretion system complex"/>
    <property type="evidence" value="ECO:0007669"/>
    <property type="project" value="InterPro"/>
</dbReference>
<keyword evidence="8 10" id="KW-0472">Membrane</keyword>
<dbReference type="EMBL" id="FQUZ01000005">
    <property type="protein sequence ID" value="SHE67995.1"/>
    <property type="molecule type" value="Genomic_DNA"/>
</dbReference>
<evidence type="ECO:0000256" key="9">
    <source>
        <dbReference type="SAM" id="MobiDB-lite"/>
    </source>
</evidence>
<dbReference type="GO" id="GO:0006508">
    <property type="term" value="P:proteolysis"/>
    <property type="evidence" value="ECO:0007669"/>
    <property type="project" value="UniProtKB-KW"/>
</dbReference>
<comment type="subcellular location">
    <subcellularLocation>
        <location evidence="1">Cell membrane</location>
        <topology evidence="1">Multi-pass membrane protein</topology>
    </subcellularLocation>
</comment>
<evidence type="ECO:0000256" key="10">
    <source>
        <dbReference type="SAM" id="Phobius"/>
    </source>
</evidence>
<dbReference type="GO" id="GO:0005524">
    <property type="term" value="F:ATP binding"/>
    <property type="evidence" value="ECO:0007669"/>
    <property type="project" value="UniProtKB-KW"/>
</dbReference>
<evidence type="ECO:0000256" key="8">
    <source>
        <dbReference type="ARBA" id="ARBA00023136"/>
    </source>
</evidence>
<dbReference type="InterPro" id="IPR003593">
    <property type="entry name" value="AAA+_ATPase"/>
</dbReference>
<dbReference type="PROSITE" id="PS50929">
    <property type="entry name" value="ABC_TM1F"/>
    <property type="match status" value="1"/>
</dbReference>
<dbReference type="SMART" id="SM00382">
    <property type="entry name" value="AAA"/>
    <property type="match status" value="1"/>
</dbReference>
<dbReference type="CDD" id="cd03246">
    <property type="entry name" value="ABCC_Protease_Secretion"/>
    <property type="match status" value="1"/>
</dbReference>
<dbReference type="NCBIfam" id="TIGR01842">
    <property type="entry name" value="type_I_sec_PrtD"/>
    <property type="match status" value="1"/>
</dbReference>
<dbReference type="InterPro" id="IPR010128">
    <property type="entry name" value="ATPase_T1SS_PrtD-like"/>
</dbReference>
<keyword evidence="4 10" id="KW-0812">Transmembrane</keyword>
<dbReference type="PANTHER" id="PTHR24221">
    <property type="entry name" value="ATP-BINDING CASSETTE SUB-FAMILY B"/>
    <property type="match status" value="1"/>
</dbReference>
<dbReference type="AlphaFoldDB" id="A0A1M4VGQ5"/>
<dbReference type="Pfam" id="PF00005">
    <property type="entry name" value="ABC_tran"/>
    <property type="match status" value="1"/>
</dbReference>
<dbReference type="InterPro" id="IPR017871">
    <property type="entry name" value="ABC_transporter-like_CS"/>
</dbReference>
<dbReference type="InterPro" id="IPR036640">
    <property type="entry name" value="ABC1_TM_sf"/>
</dbReference>
<feature type="domain" description="ABC transporter" evidence="11">
    <location>
        <begin position="309"/>
        <end position="544"/>
    </location>
</feature>
<evidence type="ECO:0000313" key="14">
    <source>
        <dbReference type="Proteomes" id="UP000184327"/>
    </source>
</evidence>
<feature type="region of interest" description="Disordered" evidence="9">
    <location>
        <begin position="540"/>
        <end position="569"/>
    </location>
</feature>
<evidence type="ECO:0000256" key="1">
    <source>
        <dbReference type="ARBA" id="ARBA00004651"/>
    </source>
</evidence>
<dbReference type="GO" id="GO:0030253">
    <property type="term" value="P:protein secretion by the type I secretion system"/>
    <property type="evidence" value="ECO:0007669"/>
    <property type="project" value="InterPro"/>
</dbReference>
<dbReference type="GO" id="GO:0008233">
    <property type="term" value="F:peptidase activity"/>
    <property type="evidence" value="ECO:0007669"/>
    <property type="project" value="UniProtKB-KW"/>
</dbReference>
<keyword evidence="6 13" id="KW-0067">ATP-binding</keyword>
<protein>
    <submittedName>
        <fullName evidence="13">ATP-binding cassette, subfamily C, exporter for protease/lipase</fullName>
    </submittedName>
</protein>
<dbReference type="GO" id="GO:0140359">
    <property type="term" value="F:ABC-type transporter activity"/>
    <property type="evidence" value="ECO:0007669"/>
    <property type="project" value="InterPro"/>
</dbReference>
<evidence type="ECO:0000256" key="6">
    <source>
        <dbReference type="ARBA" id="ARBA00022840"/>
    </source>
</evidence>
<dbReference type="GO" id="GO:0016887">
    <property type="term" value="F:ATP hydrolysis activity"/>
    <property type="evidence" value="ECO:0007669"/>
    <property type="project" value="InterPro"/>
</dbReference>
<evidence type="ECO:0000256" key="2">
    <source>
        <dbReference type="ARBA" id="ARBA00022448"/>
    </source>
</evidence>
<keyword evidence="5" id="KW-0547">Nucleotide-binding</keyword>
<dbReference type="SUPFAM" id="SSF52540">
    <property type="entry name" value="P-loop containing nucleoside triphosphate hydrolases"/>
    <property type="match status" value="1"/>
</dbReference>
<feature type="transmembrane region" description="Helical" evidence="10">
    <location>
        <begin position="5"/>
        <end position="22"/>
    </location>
</feature>
<evidence type="ECO:0000256" key="3">
    <source>
        <dbReference type="ARBA" id="ARBA00022475"/>
    </source>
</evidence>
<dbReference type="SUPFAM" id="SSF90123">
    <property type="entry name" value="ABC transporter transmembrane region"/>
    <property type="match status" value="1"/>
</dbReference>
<keyword evidence="13" id="KW-0645">Protease</keyword>
<dbReference type="InterPro" id="IPR027417">
    <property type="entry name" value="P-loop_NTPase"/>
</dbReference>
<evidence type="ECO:0000313" key="13">
    <source>
        <dbReference type="EMBL" id="SHE67995.1"/>
    </source>
</evidence>
<evidence type="ECO:0000256" key="5">
    <source>
        <dbReference type="ARBA" id="ARBA00022741"/>
    </source>
</evidence>
<organism evidence="13 14">
    <name type="scientific">Lampropedia hyalina DSM 16112</name>
    <dbReference type="NCBI Taxonomy" id="1122156"/>
    <lineage>
        <taxon>Bacteria</taxon>
        <taxon>Pseudomonadati</taxon>
        <taxon>Pseudomonadota</taxon>
        <taxon>Betaproteobacteria</taxon>
        <taxon>Burkholderiales</taxon>
        <taxon>Comamonadaceae</taxon>
        <taxon>Lampropedia</taxon>
    </lineage>
</organism>
<keyword evidence="7 10" id="KW-1133">Transmembrane helix</keyword>
<dbReference type="Proteomes" id="UP000184327">
    <property type="component" value="Unassembled WGS sequence"/>
</dbReference>
<evidence type="ECO:0000256" key="7">
    <source>
        <dbReference type="ARBA" id="ARBA00022989"/>
    </source>
</evidence>
<dbReference type="CDD" id="cd18586">
    <property type="entry name" value="ABC_6TM_PrtD_like"/>
    <property type="match status" value="1"/>
</dbReference>
<feature type="domain" description="ABC transmembrane type-1" evidence="12">
    <location>
        <begin position="1"/>
        <end position="278"/>
    </location>
</feature>
<dbReference type="InterPro" id="IPR011527">
    <property type="entry name" value="ABC1_TM_dom"/>
</dbReference>
<dbReference type="InterPro" id="IPR039421">
    <property type="entry name" value="Type_1_exporter"/>
</dbReference>
<feature type="transmembrane region" description="Helical" evidence="10">
    <location>
        <begin position="34"/>
        <end position="54"/>
    </location>
</feature>
<dbReference type="PANTHER" id="PTHR24221:SF248">
    <property type="entry name" value="ABC TRANSPORTER TRANSMEMBRANE REGION"/>
    <property type="match status" value="1"/>
</dbReference>
<dbReference type="PROSITE" id="PS00211">
    <property type="entry name" value="ABC_TRANSPORTER_1"/>
    <property type="match status" value="1"/>
</dbReference>
<dbReference type="Gene3D" id="1.20.1560.10">
    <property type="entry name" value="ABC transporter type 1, transmembrane domain"/>
    <property type="match status" value="1"/>
</dbReference>
<dbReference type="GO" id="GO:0005886">
    <property type="term" value="C:plasma membrane"/>
    <property type="evidence" value="ECO:0007669"/>
    <property type="project" value="UniProtKB-SubCell"/>
</dbReference>
<name>A0A1M4VGQ5_9BURK</name>
<keyword evidence="13" id="KW-0378">Hydrolase</keyword>
<gene>
    <name evidence="13" type="ORF">SAMN02745117_00684</name>
</gene>
<keyword evidence="14" id="KW-1185">Reference proteome</keyword>
<dbReference type="STRING" id="1122156.SAMN02745117_00684"/>
<dbReference type="PROSITE" id="PS50893">
    <property type="entry name" value="ABC_TRANSPORTER_2"/>
    <property type="match status" value="1"/>
</dbReference>
<reference evidence="13 14" key="1">
    <citation type="submission" date="2016-11" db="EMBL/GenBank/DDBJ databases">
        <authorList>
            <person name="Jaros S."/>
            <person name="Januszkiewicz K."/>
            <person name="Wedrychowicz H."/>
        </authorList>
    </citation>
    <scope>NUCLEOTIDE SEQUENCE [LARGE SCALE GENOMIC DNA]</scope>
    <source>
        <strain evidence="13 14">DSM 16112</strain>
    </source>
</reference>
<sequence length="569" mass="61428">MAVGVFTAVLNVLMITPIIYMLQVYDRVLASLNVTTLVMLTLIALGLYVLMGLLEAVRGKALIRFGNQLDAQLNDRIFRATYQSYLREGNGNAQQALSDFNQIRQFLTGQGIISFFNAPWTVVFLAIIFLVHWALGCLVLAGAIVLIALAFINEWATNEPLSEANQLRIRANAQAASNLRNAEVIEAMGMIAHVRQRWLARHHDMLDHQTLASERAVVISSATHAIRIALQSLTLGLGAWLFIQNQLGAGMMIAASLLSGRALSPIEGLIGQWKNFVAARRAHDRIRQLLHTYPADTPSLPLPAPKGELRIEALYGGPPGSSKPIVGNIQFSLPRGEALGIIGPSASGKSTLSRLLVGIWKPLSGNVRLDGADIFEWNKEELGPHIGYLPQDIELFEGSVAENIARFGPLDSHSIVSAAQEAGVHDLILRLPDGYQTEIGAGGVKLSGGQRQRIALARALYKKPSLVVLDEPNSNLDDQGENALIHAINAIKARHATAIIITHRQSVLAATDKLLLLKEGAVVQFGPRDQVLAALRGHTATPSPAIRKPGAPRIPASTAKTTSPPASIH</sequence>
<feature type="transmembrane region" description="Helical" evidence="10">
    <location>
        <begin position="122"/>
        <end position="152"/>
    </location>
</feature>
<keyword evidence="3" id="KW-1003">Cell membrane</keyword>
<dbReference type="GO" id="GO:0034040">
    <property type="term" value="F:ATPase-coupled lipid transmembrane transporter activity"/>
    <property type="evidence" value="ECO:0007669"/>
    <property type="project" value="TreeGrafter"/>
</dbReference>
<feature type="compositionally biased region" description="Polar residues" evidence="9">
    <location>
        <begin position="558"/>
        <end position="569"/>
    </location>
</feature>
<evidence type="ECO:0000256" key="4">
    <source>
        <dbReference type="ARBA" id="ARBA00022692"/>
    </source>
</evidence>
<evidence type="ECO:0000259" key="11">
    <source>
        <dbReference type="PROSITE" id="PS50893"/>
    </source>
</evidence>
<dbReference type="InterPro" id="IPR047957">
    <property type="entry name" value="ABC_AprD-like_6TM"/>
</dbReference>
<dbReference type="Gene3D" id="3.40.50.300">
    <property type="entry name" value="P-loop containing nucleotide triphosphate hydrolases"/>
    <property type="match status" value="1"/>
</dbReference>
<dbReference type="FunFam" id="3.40.50.300:FF:001444">
    <property type="entry name" value="ABC transporter ATP-binding protein"/>
    <property type="match status" value="1"/>
</dbReference>
<evidence type="ECO:0000259" key="12">
    <source>
        <dbReference type="PROSITE" id="PS50929"/>
    </source>
</evidence>
<dbReference type="InterPro" id="IPR003439">
    <property type="entry name" value="ABC_transporter-like_ATP-bd"/>
</dbReference>
<dbReference type="Pfam" id="PF00664">
    <property type="entry name" value="ABC_membrane"/>
    <property type="match status" value="1"/>
</dbReference>
<accession>A0A1M4VGQ5</accession>
<proteinExistence type="predicted"/>
<keyword evidence="2" id="KW-0813">Transport</keyword>